<dbReference type="InterPro" id="IPR027417">
    <property type="entry name" value="P-loop_NTPase"/>
</dbReference>
<organism evidence="4">
    <name type="scientific">marine sediment metagenome</name>
    <dbReference type="NCBI Taxonomy" id="412755"/>
    <lineage>
        <taxon>unclassified sequences</taxon>
        <taxon>metagenomes</taxon>
        <taxon>ecological metagenomes</taxon>
    </lineage>
</organism>
<accession>X1H2R8</accession>
<gene>
    <name evidence="4" type="ORF">S03H2_11065</name>
</gene>
<name>X1H2R8_9ZZZZ</name>
<feature type="non-terminal residue" evidence="4">
    <location>
        <position position="1"/>
    </location>
</feature>
<keyword evidence="1" id="KW-0547">Nucleotide-binding</keyword>
<sequence>GSGSATEVSYKIKPLVIPEGFHPEVIVVDSLSAIISVSITKDKNYRAYLQQLFGFFEETGATSFLITETDPIPTRFSDTGIEEFLADGIVVLYNIQKKDIRENAIEVLKMRYGKHEKRIVLMEITENGIKVYPDKRVVITP</sequence>
<feature type="domain" description="KaiC-like" evidence="3">
    <location>
        <begin position="21"/>
        <end position="135"/>
    </location>
</feature>
<proteinExistence type="predicted"/>
<dbReference type="PANTHER" id="PTHR43637">
    <property type="entry name" value="UPF0273 PROTEIN TM_0370"/>
    <property type="match status" value="1"/>
</dbReference>
<evidence type="ECO:0000259" key="3">
    <source>
        <dbReference type="Pfam" id="PF06745"/>
    </source>
</evidence>
<protein>
    <recommendedName>
        <fullName evidence="3">KaiC-like domain-containing protein</fullName>
    </recommendedName>
</protein>
<dbReference type="Gene3D" id="3.40.50.300">
    <property type="entry name" value="P-loop containing nucleotide triphosphate hydrolases"/>
    <property type="match status" value="1"/>
</dbReference>
<evidence type="ECO:0000256" key="2">
    <source>
        <dbReference type="ARBA" id="ARBA00022840"/>
    </source>
</evidence>
<comment type="caution">
    <text evidence="4">The sequence shown here is derived from an EMBL/GenBank/DDBJ whole genome shotgun (WGS) entry which is preliminary data.</text>
</comment>
<dbReference type="EMBL" id="BARU01005657">
    <property type="protein sequence ID" value="GAH39553.1"/>
    <property type="molecule type" value="Genomic_DNA"/>
</dbReference>
<dbReference type="Pfam" id="PF06745">
    <property type="entry name" value="ATPase"/>
    <property type="match status" value="1"/>
</dbReference>
<keyword evidence="2" id="KW-0067">ATP-binding</keyword>
<dbReference type="AlphaFoldDB" id="X1H2R8"/>
<dbReference type="GO" id="GO:0005524">
    <property type="term" value="F:ATP binding"/>
    <property type="evidence" value="ECO:0007669"/>
    <property type="project" value="UniProtKB-KW"/>
</dbReference>
<dbReference type="InterPro" id="IPR014774">
    <property type="entry name" value="KaiC-like_dom"/>
</dbReference>
<evidence type="ECO:0000256" key="1">
    <source>
        <dbReference type="ARBA" id="ARBA00022741"/>
    </source>
</evidence>
<reference evidence="4" key="1">
    <citation type="journal article" date="2014" name="Front. Microbiol.">
        <title>High frequency of phylogenetically diverse reductive dehalogenase-homologous genes in deep subseafloor sedimentary metagenomes.</title>
        <authorList>
            <person name="Kawai M."/>
            <person name="Futagami T."/>
            <person name="Toyoda A."/>
            <person name="Takaki Y."/>
            <person name="Nishi S."/>
            <person name="Hori S."/>
            <person name="Arai W."/>
            <person name="Tsubouchi T."/>
            <person name="Morono Y."/>
            <person name="Uchiyama I."/>
            <person name="Ito T."/>
            <person name="Fujiyama A."/>
            <person name="Inagaki F."/>
            <person name="Takami H."/>
        </authorList>
    </citation>
    <scope>NUCLEOTIDE SEQUENCE</scope>
    <source>
        <strain evidence="4">Expedition CK06-06</strain>
    </source>
</reference>
<evidence type="ECO:0000313" key="4">
    <source>
        <dbReference type="EMBL" id="GAH39553.1"/>
    </source>
</evidence>
<dbReference type="SUPFAM" id="SSF52540">
    <property type="entry name" value="P-loop containing nucleoside triphosphate hydrolases"/>
    <property type="match status" value="1"/>
</dbReference>
<dbReference type="PANTHER" id="PTHR43637:SF1">
    <property type="entry name" value="UPF0273 PROTEIN TM_0370"/>
    <property type="match status" value="1"/>
</dbReference>